<comment type="similarity">
    <text evidence="2">Belongs to the Ca(2+):cation antiporter (CaCA) (TC 2.A.19) family.</text>
</comment>
<evidence type="ECO:0000256" key="2">
    <source>
        <dbReference type="ARBA" id="ARBA00008170"/>
    </source>
</evidence>
<keyword evidence="5 8" id="KW-1133">Transmembrane helix</keyword>
<evidence type="ECO:0000259" key="9">
    <source>
        <dbReference type="Pfam" id="PF01699"/>
    </source>
</evidence>
<feature type="transmembrane region" description="Helical" evidence="8">
    <location>
        <begin position="934"/>
        <end position="953"/>
    </location>
</feature>
<dbReference type="PANTHER" id="PTHR12266">
    <property type="entry name" value="NA+/CA2+ K+ INDEPENDENT EXCHANGER"/>
    <property type="match status" value="1"/>
</dbReference>
<feature type="transmembrane region" description="Helical" evidence="8">
    <location>
        <begin position="254"/>
        <end position="278"/>
    </location>
</feature>
<feature type="transmembrane region" description="Helical" evidence="8">
    <location>
        <begin position="158"/>
        <end position="177"/>
    </location>
</feature>
<feature type="transmembrane region" description="Helical" evidence="8">
    <location>
        <begin position="230"/>
        <end position="248"/>
    </location>
</feature>
<feature type="region of interest" description="Disordered" evidence="7">
    <location>
        <begin position="455"/>
        <end position="628"/>
    </location>
</feature>
<dbReference type="InterPro" id="IPR044880">
    <property type="entry name" value="NCX_ion-bd_dom_sf"/>
</dbReference>
<feature type="domain" description="Sodium/calcium exchanger membrane region" evidence="9">
    <location>
        <begin position="911"/>
        <end position="1070"/>
    </location>
</feature>
<feature type="transmembrane region" description="Helical" evidence="8">
    <location>
        <begin position="973"/>
        <end position="999"/>
    </location>
</feature>
<feature type="transmembrane region" description="Helical" evidence="8">
    <location>
        <begin position="875"/>
        <end position="893"/>
    </location>
</feature>
<protein>
    <recommendedName>
        <fullName evidence="9">Sodium/calcium exchanger membrane region domain-containing protein</fullName>
    </recommendedName>
</protein>
<dbReference type="Proteomes" id="UP001590950">
    <property type="component" value="Unassembled WGS sequence"/>
</dbReference>
<feature type="compositionally biased region" description="Low complexity" evidence="7">
    <location>
        <begin position="609"/>
        <end position="627"/>
    </location>
</feature>
<proteinExistence type="inferred from homology"/>
<feature type="compositionally biased region" description="Low complexity" evidence="7">
    <location>
        <begin position="641"/>
        <end position="652"/>
    </location>
</feature>
<keyword evidence="4 8" id="KW-0812">Transmembrane</keyword>
<keyword evidence="6 8" id="KW-0472">Membrane</keyword>
<evidence type="ECO:0000256" key="4">
    <source>
        <dbReference type="ARBA" id="ARBA00022692"/>
    </source>
</evidence>
<evidence type="ECO:0000256" key="6">
    <source>
        <dbReference type="ARBA" id="ARBA00023136"/>
    </source>
</evidence>
<dbReference type="PANTHER" id="PTHR12266:SF0">
    <property type="entry name" value="MITOCHONDRIAL SODIUM_CALCIUM EXCHANGER PROTEIN"/>
    <property type="match status" value="1"/>
</dbReference>
<feature type="transmembrane region" description="Helical" evidence="8">
    <location>
        <begin position="29"/>
        <end position="47"/>
    </location>
</feature>
<feature type="region of interest" description="Disordered" evidence="7">
    <location>
        <begin position="297"/>
        <end position="334"/>
    </location>
</feature>
<evidence type="ECO:0000256" key="5">
    <source>
        <dbReference type="ARBA" id="ARBA00022989"/>
    </source>
</evidence>
<dbReference type="InterPro" id="IPR004837">
    <property type="entry name" value="NaCa_Exmemb"/>
</dbReference>
<feature type="transmembrane region" description="Helical" evidence="8">
    <location>
        <begin position="845"/>
        <end position="863"/>
    </location>
</feature>
<evidence type="ECO:0000256" key="1">
    <source>
        <dbReference type="ARBA" id="ARBA00004141"/>
    </source>
</evidence>
<evidence type="ECO:0000313" key="11">
    <source>
        <dbReference type="Proteomes" id="UP001590950"/>
    </source>
</evidence>
<evidence type="ECO:0000256" key="3">
    <source>
        <dbReference type="ARBA" id="ARBA00022448"/>
    </source>
</evidence>
<sequence length="1084" mass="119399">MSPTMPARTPTRERPSRAYTRQKYSAVRSFYLTILVISAFAAFSLVASRRSPKTPANTDDQLFRRNMVPDDLVNSSGDLVRRDEACRLVHTVKDKCAFVRDNCEDEEAGLISYLRLFYCRLHKAKPVAFIILTLWLGLLFSTIGIAASDFFCINLSTIASILGMSESMAGVTFLAFGNGSPDVFSTFAAMKTQSGSLAVGELIGAAGFITAVVAGSMALVRPFKVARKSFVRDVGFFIVAASFSMVFLADGHLHMWECAVMVAFYVFYVITVVLWHWYMRNRSRRKQLEDAARSHFHIPGTDEAEQEPYHDEDEEETAPSGSRGPTRVSTSDFENLERAGSPLLRAMDEEADADEETRDRYLAEISSNMRVSRPKPGERRNTINPIRPSLVGALEFRAVLSSLEKSRNIQTIPINLRRYSDDPTFTTAQQQDNISAISNPEISYEYLDAHDVASNASLRPSSDTERNGPTRVRAVSANDALGLRLDPGALQRPRTPQIDLLGPTPPGSAGLQIPGTDDRTPTRSQSPPAPNLTLSPAGDEFGYLSTSPASMSPIPRRRSGDLLAPPEDSPAGPRNFLQPRTDSRQDPSSSTWRSPSIESKPRAPRIQIPRSPGSKSSRGSSPLSPFPEFYDDPNFMPRPLRIPSLRLPPSSIGSESTYHQNLDQEPQQKPMHWWPYRIFPTPQVLVSTLFPTVYYWKDKNLWEKLLGTVAAPSVFLLAITLPIVEVDKDDEDNVPETLNSDPGLLSPEGNRPRRASSLAVLPSDSPLTETRSNEDIPNPPNARKHGNHGLGSPAINVSGPENDTASNPPFKDPRPMQPNRQNSNHVQQPRKPSETPSSPKEWNRWLVATQIFTAPFFIVLLYWANTDPTLSIRNLLLPCLYSLIGSLIVFALLVSTTTPAHAPKYRYLFCFLGFIVSIAWISTIANEVVGVLKALGVILGISDAILGLTIFAVGNSLGDLVADITVARLGYPVMALSACFGGPMLNILLGIGVSGLYMTIRGGEKGHKKHPSRPMRYKPYQIEVGGTLLISGVTLLVTLAGLLIVVPLRGWWMDRKVGWGLVILWSISTIGNVVVEIVGWTNDI</sequence>
<feature type="transmembrane region" description="Helical" evidence="8">
    <location>
        <begin position="905"/>
        <end position="922"/>
    </location>
</feature>
<comment type="caution">
    <text evidence="10">The sequence shown here is derived from an EMBL/GenBank/DDBJ whole genome shotgun (WGS) entry which is preliminary data.</text>
</comment>
<dbReference type="EMBL" id="JBEFKJ010000004">
    <property type="protein sequence ID" value="KAL2046140.1"/>
    <property type="molecule type" value="Genomic_DNA"/>
</dbReference>
<feature type="region of interest" description="Disordered" evidence="7">
    <location>
        <begin position="731"/>
        <end position="839"/>
    </location>
</feature>
<evidence type="ECO:0000256" key="8">
    <source>
        <dbReference type="SAM" id="Phobius"/>
    </source>
</evidence>
<organism evidence="10 11">
    <name type="scientific">Stereocaulon virgatum</name>
    <dbReference type="NCBI Taxonomy" id="373712"/>
    <lineage>
        <taxon>Eukaryota</taxon>
        <taxon>Fungi</taxon>
        <taxon>Dikarya</taxon>
        <taxon>Ascomycota</taxon>
        <taxon>Pezizomycotina</taxon>
        <taxon>Lecanoromycetes</taxon>
        <taxon>OSLEUM clade</taxon>
        <taxon>Lecanoromycetidae</taxon>
        <taxon>Lecanorales</taxon>
        <taxon>Lecanorineae</taxon>
        <taxon>Stereocaulaceae</taxon>
        <taxon>Stereocaulon</taxon>
    </lineage>
</organism>
<feature type="transmembrane region" description="Helical" evidence="8">
    <location>
        <begin position="197"/>
        <end position="218"/>
    </location>
</feature>
<dbReference type="Pfam" id="PF01699">
    <property type="entry name" value="Na_Ca_ex"/>
    <property type="match status" value="2"/>
</dbReference>
<dbReference type="Gene3D" id="1.20.1420.30">
    <property type="entry name" value="NCX, central ion-binding region"/>
    <property type="match status" value="2"/>
</dbReference>
<evidence type="ECO:0000256" key="7">
    <source>
        <dbReference type="SAM" id="MobiDB-lite"/>
    </source>
</evidence>
<feature type="compositionally biased region" description="Polar residues" evidence="7">
    <location>
        <begin position="586"/>
        <end position="597"/>
    </location>
</feature>
<evidence type="ECO:0000313" key="10">
    <source>
        <dbReference type="EMBL" id="KAL2046140.1"/>
    </source>
</evidence>
<gene>
    <name evidence="10" type="ORF">N7G274_001587</name>
</gene>
<feature type="compositionally biased region" description="Polar residues" evidence="7">
    <location>
        <begin position="818"/>
        <end position="827"/>
    </location>
</feature>
<feature type="domain" description="Sodium/calcium exchanger membrane region" evidence="9">
    <location>
        <begin position="135"/>
        <end position="273"/>
    </location>
</feature>
<feature type="region of interest" description="Disordered" evidence="7">
    <location>
        <begin position="641"/>
        <end position="660"/>
    </location>
</feature>
<feature type="transmembrane region" description="Helical" evidence="8">
    <location>
        <begin position="127"/>
        <end position="146"/>
    </location>
</feature>
<reference evidence="10 11" key="1">
    <citation type="submission" date="2024-09" db="EMBL/GenBank/DDBJ databases">
        <title>Rethinking Asexuality: The Enigmatic Case of Functional Sexual Genes in Lepraria (Stereocaulaceae).</title>
        <authorList>
            <person name="Doellman M."/>
            <person name="Sun Y."/>
            <person name="Barcenas-Pena A."/>
            <person name="Lumbsch H.T."/>
            <person name="Grewe F."/>
        </authorList>
    </citation>
    <scope>NUCLEOTIDE SEQUENCE [LARGE SCALE GENOMIC DNA]</scope>
    <source>
        <strain evidence="10 11">Mercado 3170</strain>
    </source>
</reference>
<feature type="transmembrane region" description="Helical" evidence="8">
    <location>
        <begin position="1057"/>
        <end position="1080"/>
    </location>
</feature>
<feature type="transmembrane region" description="Helical" evidence="8">
    <location>
        <begin position="1020"/>
        <end position="1045"/>
    </location>
</feature>
<comment type="subcellular location">
    <subcellularLocation>
        <location evidence="1">Membrane</location>
        <topology evidence="1">Multi-pass membrane protein</topology>
    </subcellularLocation>
</comment>
<dbReference type="InterPro" id="IPR051359">
    <property type="entry name" value="CaCA_antiporter"/>
</dbReference>
<accession>A0ABR4ALQ6</accession>
<keyword evidence="11" id="KW-1185">Reference proteome</keyword>
<feature type="compositionally biased region" description="Acidic residues" evidence="7">
    <location>
        <begin position="302"/>
        <end position="317"/>
    </location>
</feature>
<keyword evidence="3" id="KW-0813">Transport</keyword>
<name>A0ABR4ALQ6_9LECA</name>